<dbReference type="SUPFAM" id="SSF56349">
    <property type="entry name" value="DNA breaking-rejoining enzymes"/>
    <property type="match status" value="1"/>
</dbReference>
<dbReference type="RefSeq" id="WP_390235797.1">
    <property type="nucleotide sequence ID" value="NZ_JBHSWI010000001.1"/>
</dbReference>
<protein>
    <submittedName>
        <fullName evidence="4">Tyrosine-type recombinase/integrase</fullName>
    </submittedName>
</protein>
<evidence type="ECO:0000256" key="2">
    <source>
        <dbReference type="ARBA" id="ARBA00023172"/>
    </source>
</evidence>
<organism evidence="4 5">
    <name type="scientific">Granulicella cerasi</name>
    <dbReference type="NCBI Taxonomy" id="741063"/>
    <lineage>
        <taxon>Bacteria</taxon>
        <taxon>Pseudomonadati</taxon>
        <taxon>Acidobacteriota</taxon>
        <taxon>Terriglobia</taxon>
        <taxon>Terriglobales</taxon>
        <taxon>Acidobacteriaceae</taxon>
        <taxon>Granulicella</taxon>
    </lineage>
</organism>
<proteinExistence type="predicted"/>
<dbReference type="InterPro" id="IPR011010">
    <property type="entry name" value="DNA_brk_join_enz"/>
</dbReference>
<evidence type="ECO:0000313" key="4">
    <source>
        <dbReference type="EMBL" id="MFC6646875.1"/>
    </source>
</evidence>
<dbReference type="InterPro" id="IPR050090">
    <property type="entry name" value="Tyrosine_recombinase_XerCD"/>
</dbReference>
<name>A0ABW1ZD29_9BACT</name>
<sequence>MSSRGNALNATTVWKFVHTLNSHASPHKLRHSCATHMVENGADLRSVQTLLGHADIATTQVYTHLAIDRLKQVHRQFHPRARRGAPSESAV</sequence>
<dbReference type="PANTHER" id="PTHR30349">
    <property type="entry name" value="PHAGE INTEGRASE-RELATED"/>
    <property type="match status" value="1"/>
</dbReference>
<keyword evidence="1" id="KW-0159">Chromosome partition</keyword>
<dbReference type="Proteomes" id="UP001596391">
    <property type="component" value="Unassembled WGS sequence"/>
</dbReference>
<keyword evidence="5" id="KW-1185">Reference proteome</keyword>
<gene>
    <name evidence="4" type="ORF">ACFQBQ_15070</name>
</gene>
<dbReference type="EMBL" id="JBHSWI010000001">
    <property type="protein sequence ID" value="MFC6646875.1"/>
    <property type="molecule type" value="Genomic_DNA"/>
</dbReference>
<evidence type="ECO:0000256" key="1">
    <source>
        <dbReference type="ARBA" id="ARBA00022829"/>
    </source>
</evidence>
<reference evidence="5" key="1">
    <citation type="journal article" date="2019" name="Int. J. Syst. Evol. Microbiol.">
        <title>The Global Catalogue of Microorganisms (GCM) 10K type strain sequencing project: providing services to taxonomists for standard genome sequencing and annotation.</title>
        <authorList>
            <consortium name="The Broad Institute Genomics Platform"/>
            <consortium name="The Broad Institute Genome Sequencing Center for Infectious Disease"/>
            <person name="Wu L."/>
            <person name="Ma J."/>
        </authorList>
    </citation>
    <scope>NUCLEOTIDE SEQUENCE [LARGE SCALE GENOMIC DNA]</scope>
    <source>
        <strain evidence="5">CGMCC 1.16026</strain>
    </source>
</reference>
<dbReference type="Pfam" id="PF00589">
    <property type="entry name" value="Phage_integrase"/>
    <property type="match status" value="1"/>
</dbReference>
<dbReference type="InterPro" id="IPR013762">
    <property type="entry name" value="Integrase-like_cat_sf"/>
</dbReference>
<dbReference type="Gene3D" id="1.10.443.10">
    <property type="entry name" value="Intergrase catalytic core"/>
    <property type="match status" value="1"/>
</dbReference>
<feature type="domain" description="Tyr recombinase" evidence="3">
    <location>
        <begin position="1"/>
        <end position="75"/>
    </location>
</feature>
<dbReference type="PROSITE" id="PS51898">
    <property type="entry name" value="TYR_RECOMBINASE"/>
    <property type="match status" value="1"/>
</dbReference>
<evidence type="ECO:0000313" key="5">
    <source>
        <dbReference type="Proteomes" id="UP001596391"/>
    </source>
</evidence>
<comment type="caution">
    <text evidence="4">The sequence shown here is derived from an EMBL/GenBank/DDBJ whole genome shotgun (WGS) entry which is preliminary data.</text>
</comment>
<keyword evidence="2" id="KW-0233">DNA recombination</keyword>
<evidence type="ECO:0000259" key="3">
    <source>
        <dbReference type="PROSITE" id="PS51898"/>
    </source>
</evidence>
<accession>A0ABW1ZD29</accession>
<dbReference type="PANTHER" id="PTHR30349:SF81">
    <property type="entry name" value="TYROSINE RECOMBINASE XERC"/>
    <property type="match status" value="1"/>
</dbReference>
<dbReference type="InterPro" id="IPR002104">
    <property type="entry name" value="Integrase_catalytic"/>
</dbReference>